<evidence type="ECO:0000313" key="2">
    <source>
        <dbReference type="EMBL" id="PSB04598.1"/>
    </source>
</evidence>
<feature type="transmembrane region" description="Helical" evidence="1">
    <location>
        <begin position="12"/>
        <end position="37"/>
    </location>
</feature>
<sequence length="507" mass="56450">MSNKIKFALEALPTLLLGILISTLILGIVTVALLFFQPTQANSIVNFVGILLFSGLISFGLTKLGDASRVLPIFPNGVILLFCAALICAIATHLIPLPINSNSLLLLMAVFYVLFLGIILALIALKLVTYPGDRFRATNYAVIDLVEFIKQIERAVIKELCVQAKVPDEECSKIRNIEDIEDASIAKNRIRLSFISHSLGCEVVTQTIRILSDVFDPNLRNEGEPSPNIGGVFSLGRIVLVAPDIPLESILSSRSNFLKSSLRRFEEAYVFSNEADLALRLASTAANYFSFPSRSRFRGYKLGNITVKHFANQDDSRKYQLDKDRNYGILKSENDPDKQPHKNLEIRASNLEHKTIDELINLKEETAIADFFTYFDCTDYKDIKGDPLDPNPPNLIPKGILSHALRKSALNLWSDYIGVSVAYFLKKSEDPEHIDVHGGYFEGKFSQELIYNLAFLGYKESLNSYFNNSTNPTDAFSQACRSKGIQVLLASKPLPNAPVGESPSQYR</sequence>
<keyword evidence="1" id="KW-1133">Transmembrane helix</keyword>
<evidence type="ECO:0000313" key="3">
    <source>
        <dbReference type="Proteomes" id="UP000238762"/>
    </source>
</evidence>
<organism evidence="2 3">
    <name type="scientific">Merismopedia glauca CCAP 1448/3</name>
    <dbReference type="NCBI Taxonomy" id="1296344"/>
    <lineage>
        <taxon>Bacteria</taxon>
        <taxon>Bacillati</taxon>
        <taxon>Cyanobacteriota</taxon>
        <taxon>Cyanophyceae</taxon>
        <taxon>Synechococcales</taxon>
        <taxon>Merismopediaceae</taxon>
        <taxon>Merismopedia</taxon>
    </lineage>
</organism>
<keyword evidence="3" id="KW-1185">Reference proteome</keyword>
<keyword evidence="1" id="KW-0812">Transmembrane</keyword>
<evidence type="ECO:0008006" key="4">
    <source>
        <dbReference type="Google" id="ProtNLM"/>
    </source>
</evidence>
<accession>A0A2T1C8V9</accession>
<comment type="caution">
    <text evidence="2">The sequence shown here is derived from an EMBL/GenBank/DDBJ whole genome shotgun (WGS) entry which is preliminary data.</text>
</comment>
<dbReference type="OrthoDB" id="475586at2"/>
<feature type="transmembrane region" description="Helical" evidence="1">
    <location>
        <begin position="105"/>
        <end position="128"/>
    </location>
</feature>
<dbReference type="RefSeq" id="WP_106287231.1">
    <property type="nucleotide sequence ID" value="NZ_CAWNTC010000177.1"/>
</dbReference>
<keyword evidence="1" id="KW-0472">Membrane</keyword>
<feature type="transmembrane region" description="Helical" evidence="1">
    <location>
        <begin position="73"/>
        <end position="99"/>
    </location>
</feature>
<proteinExistence type="predicted"/>
<protein>
    <recommendedName>
        <fullName evidence="4">Alpha/beta hydrolase</fullName>
    </recommendedName>
</protein>
<reference evidence="2 3" key="1">
    <citation type="submission" date="2018-02" db="EMBL/GenBank/DDBJ databases">
        <authorList>
            <person name="Cohen D.B."/>
            <person name="Kent A.D."/>
        </authorList>
    </citation>
    <scope>NUCLEOTIDE SEQUENCE [LARGE SCALE GENOMIC DNA]</scope>
    <source>
        <strain evidence="2 3">CCAP 1448/3</strain>
    </source>
</reference>
<reference evidence="2 3" key="2">
    <citation type="submission" date="2018-03" db="EMBL/GenBank/DDBJ databases">
        <title>The ancient ancestry and fast evolution of plastids.</title>
        <authorList>
            <person name="Moore K.R."/>
            <person name="Magnabosco C."/>
            <person name="Momper L."/>
            <person name="Gold D.A."/>
            <person name="Bosak T."/>
            <person name="Fournier G.P."/>
        </authorList>
    </citation>
    <scope>NUCLEOTIDE SEQUENCE [LARGE SCALE GENOMIC DNA]</scope>
    <source>
        <strain evidence="2 3">CCAP 1448/3</strain>
    </source>
</reference>
<feature type="transmembrane region" description="Helical" evidence="1">
    <location>
        <begin position="43"/>
        <end position="61"/>
    </location>
</feature>
<name>A0A2T1C8V9_9CYAN</name>
<dbReference type="Proteomes" id="UP000238762">
    <property type="component" value="Unassembled WGS sequence"/>
</dbReference>
<gene>
    <name evidence="2" type="ORF">C7B64_03345</name>
</gene>
<dbReference type="AlphaFoldDB" id="A0A2T1C8V9"/>
<evidence type="ECO:0000256" key="1">
    <source>
        <dbReference type="SAM" id="Phobius"/>
    </source>
</evidence>
<dbReference type="EMBL" id="PVWJ01000010">
    <property type="protein sequence ID" value="PSB04598.1"/>
    <property type="molecule type" value="Genomic_DNA"/>
</dbReference>